<gene>
    <name evidence="2" type="ORF">EVOR1521_LOCUS9273</name>
</gene>
<dbReference type="AlphaFoldDB" id="A0AA36I5Y2"/>
<organism evidence="2 3">
    <name type="scientific">Effrenium voratum</name>
    <dbReference type="NCBI Taxonomy" id="2562239"/>
    <lineage>
        <taxon>Eukaryota</taxon>
        <taxon>Sar</taxon>
        <taxon>Alveolata</taxon>
        <taxon>Dinophyceae</taxon>
        <taxon>Suessiales</taxon>
        <taxon>Symbiodiniaceae</taxon>
        <taxon>Effrenium</taxon>
    </lineage>
</organism>
<feature type="chain" id="PRO_5041461459" evidence="1">
    <location>
        <begin position="16"/>
        <end position="331"/>
    </location>
</feature>
<sequence>MAPISLLSLLGTAAAMKCPGSSSWIHASAEVQAMAEASCADVSEEIKARVSGGWKDPHNGGTYTLLDADDGELTLQRVTANGKFTDKMIFTLSSFHAARASCGIHACSESQGFSVKDFSTNYCNLRNLYCGSTEGCVPVKHDFETSEEEVTPSWFGGSDKDACIVKSEAETALATVSTVATPMLRQVPVGGTVEDTLGCVSNNCPMDKATLQPSAMCVLGNCTSNLAKCLFSSTCRSGVMCELGCFDLLKATDSKEDADRFVNLMDCMRTHCPGYPPSKTCVAMHCVAEAGACAFHSTCRSALECADGCVPAKYAAALAAAQQATEVVTEV</sequence>
<name>A0AA36I5Y2_9DINO</name>
<evidence type="ECO:0000313" key="2">
    <source>
        <dbReference type="EMBL" id="CAJ1381657.1"/>
    </source>
</evidence>
<comment type="caution">
    <text evidence="2">The sequence shown here is derived from an EMBL/GenBank/DDBJ whole genome shotgun (WGS) entry which is preliminary data.</text>
</comment>
<evidence type="ECO:0000256" key="1">
    <source>
        <dbReference type="SAM" id="SignalP"/>
    </source>
</evidence>
<feature type="signal peptide" evidence="1">
    <location>
        <begin position="1"/>
        <end position="15"/>
    </location>
</feature>
<reference evidence="2" key="1">
    <citation type="submission" date="2023-08" db="EMBL/GenBank/DDBJ databases">
        <authorList>
            <person name="Chen Y."/>
            <person name="Shah S."/>
            <person name="Dougan E. K."/>
            <person name="Thang M."/>
            <person name="Chan C."/>
        </authorList>
    </citation>
    <scope>NUCLEOTIDE SEQUENCE</scope>
</reference>
<keyword evidence="3" id="KW-1185">Reference proteome</keyword>
<dbReference type="Proteomes" id="UP001178507">
    <property type="component" value="Unassembled WGS sequence"/>
</dbReference>
<proteinExistence type="predicted"/>
<keyword evidence="1" id="KW-0732">Signal</keyword>
<dbReference type="EMBL" id="CAUJNA010000831">
    <property type="protein sequence ID" value="CAJ1381657.1"/>
    <property type="molecule type" value="Genomic_DNA"/>
</dbReference>
<protein>
    <submittedName>
        <fullName evidence="2">Uncharacterized protein</fullName>
    </submittedName>
</protein>
<accession>A0AA36I5Y2</accession>
<evidence type="ECO:0000313" key="3">
    <source>
        <dbReference type="Proteomes" id="UP001178507"/>
    </source>
</evidence>